<dbReference type="SUPFAM" id="SSF109854">
    <property type="entry name" value="DinB/YfiT-like putative metalloenzymes"/>
    <property type="match status" value="1"/>
</dbReference>
<accession>A0ABW2KUZ0</accession>
<sequence length="172" mass="19285">MSAAMITPAYVRTMAAYNAEMNRRIYAAAGRLDEAERRRDRGAFWGSIHGTLSHLLWGDRMWMSRFDGWEKPTLPLKQSGGLYDDFAALTQARAAADEALCGWAGRLEPDWLTGEQRWYSGAAGREMAAPRGFLLAHMFNHQTHHRGQVHVLLTQAGQDPGDTDLFLLPPLD</sequence>
<keyword evidence="2" id="KW-0479">Metal-binding</keyword>
<gene>
    <name evidence="3" type="ORF">ACFQPS_11125</name>
</gene>
<evidence type="ECO:0000256" key="2">
    <source>
        <dbReference type="ARBA" id="ARBA00022723"/>
    </source>
</evidence>
<evidence type="ECO:0000313" key="3">
    <source>
        <dbReference type="EMBL" id="MFC7333717.1"/>
    </source>
</evidence>
<dbReference type="Pfam" id="PF05163">
    <property type="entry name" value="DinB"/>
    <property type="match status" value="1"/>
</dbReference>
<dbReference type="PANTHER" id="PTHR37302">
    <property type="entry name" value="SLR1116 PROTEIN"/>
    <property type="match status" value="1"/>
</dbReference>
<dbReference type="InterPro" id="IPR034660">
    <property type="entry name" value="DinB/YfiT-like"/>
</dbReference>
<dbReference type="InterPro" id="IPR007837">
    <property type="entry name" value="DinB"/>
</dbReference>
<comment type="similarity">
    <text evidence="1">Belongs to the DinB family.</text>
</comment>
<keyword evidence="4" id="KW-1185">Reference proteome</keyword>
<evidence type="ECO:0000256" key="1">
    <source>
        <dbReference type="ARBA" id="ARBA00008635"/>
    </source>
</evidence>
<dbReference type="Gene3D" id="1.20.120.450">
    <property type="entry name" value="dinb family like domain"/>
    <property type="match status" value="1"/>
</dbReference>
<reference evidence="4" key="1">
    <citation type="journal article" date="2019" name="Int. J. Syst. Evol. Microbiol.">
        <title>The Global Catalogue of Microorganisms (GCM) 10K type strain sequencing project: providing services to taxonomists for standard genome sequencing and annotation.</title>
        <authorList>
            <consortium name="The Broad Institute Genomics Platform"/>
            <consortium name="The Broad Institute Genome Sequencing Center for Infectious Disease"/>
            <person name="Wu L."/>
            <person name="Ma J."/>
        </authorList>
    </citation>
    <scope>NUCLEOTIDE SEQUENCE [LARGE SCALE GENOMIC DNA]</scope>
    <source>
        <strain evidence="4">CGMCC 1.16275</strain>
    </source>
</reference>
<dbReference type="RefSeq" id="WP_377358975.1">
    <property type="nucleotide sequence ID" value="NZ_JBHTCM010000010.1"/>
</dbReference>
<dbReference type="EMBL" id="JBHTCM010000010">
    <property type="protein sequence ID" value="MFC7333717.1"/>
    <property type="molecule type" value="Genomic_DNA"/>
</dbReference>
<evidence type="ECO:0000313" key="4">
    <source>
        <dbReference type="Proteomes" id="UP001596456"/>
    </source>
</evidence>
<dbReference type="Proteomes" id="UP001596456">
    <property type="component" value="Unassembled WGS sequence"/>
</dbReference>
<dbReference type="PANTHER" id="PTHR37302:SF1">
    <property type="entry name" value="PROTEIN DINB"/>
    <property type="match status" value="1"/>
</dbReference>
<name>A0ABW2KUZ0_9PROT</name>
<organism evidence="3 4">
    <name type="scientific">Rhodocista pekingensis</name>
    <dbReference type="NCBI Taxonomy" id="201185"/>
    <lineage>
        <taxon>Bacteria</taxon>
        <taxon>Pseudomonadati</taxon>
        <taxon>Pseudomonadota</taxon>
        <taxon>Alphaproteobacteria</taxon>
        <taxon>Rhodospirillales</taxon>
        <taxon>Azospirillaceae</taxon>
        <taxon>Rhodocista</taxon>
    </lineage>
</organism>
<protein>
    <submittedName>
        <fullName evidence="3">DinB family protein</fullName>
    </submittedName>
</protein>
<comment type="caution">
    <text evidence="3">The sequence shown here is derived from an EMBL/GenBank/DDBJ whole genome shotgun (WGS) entry which is preliminary data.</text>
</comment>
<proteinExistence type="inferred from homology"/>